<dbReference type="InterPro" id="IPR000542">
    <property type="entry name" value="Carn_acyl_trans"/>
</dbReference>
<dbReference type="SUPFAM" id="SSF52777">
    <property type="entry name" value="CoA-dependent acyltransferases"/>
    <property type="match status" value="2"/>
</dbReference>
<proteinExistence type="inferred from homology"/>
<dbReference type="Proteomes" id="UP001233999">
    <property type="component" value="Unassembled WGS sequence"/>
</dbReference>
<sequence>MADWISDGILSDRLPLIVHSNQALIMPRQVFRHPEMYISFTAKLISAALCYRNLIEDNEIPTEMAGKIPLDMSQNMNLFGSCRIPACEKDGHYRLDPFNPPNHIIVAHNNNFFRVPVLNSCGVPITSKQIEAQLQKVVHDSRDPGKAVGILTTEHRDTWAELHNEMTKDNKELLEDIETALFMVCLDGRSSHTLPASRGNNLQTIAALKILHGGGPQDSAANRWFDKTLQFIVGCTGEVGLCLEQSYVDCQLVMNLLTYVLDAIGKTHPDFCVESVEFPEPIKLEFCSNFKIDCAIKCAEQKAKKLIDDTGILSFTFTGFGFCFLESHSVCPDGFVQLALLLAYHRVHAETVPSYELASTRRFCRGRTEVVRTTTPEALFFIYAMLDECNMSDKEKAEALLRATDTVTLRTIEAMDGQGVDRHIFGLYMMARQEGLEIPELFCNKGFQQSCNCKLFTNQVRSPYNAGLCLGPASYDGYGVGYNTRAHYINFGVIAYNSSNCTDLTLFHDTLVRSLVQMQNLLIKYRIEKK</sequence>
<dbReference type="InterPro" id="IPR042231">
    <property type="entry name" value="Cho/carn_acyl_trans_2"/>
</dbReference>
<dbReference type="AlphaFoldDB" id="A0AAD8E7R5"/>
<dbReference type="GO" id="GO:0016746">
    <property type="term" value="F:acyltransferase activity"/>
    <property type="evidence" value="ECO:0007669"/>
    <property type="project" value="UniProtKB-KW"/>
</dbReference>
<reference evidence="5" key="2">
    <citation type="submission" date="2023-05" db="EMBL/GenBank/DDBJ databases">
        <authorList>
            <person name="Fouks B."/>
        </authorList>
    </citation>
    <scope>NUCLEOTIDE SEQUENCE</scope>
    <source>
        <strain evidence="5">Stay&amp;Tobe</strain>
        <tissue evidence="5">Testes</tissue>
    </source>
</reference>
<evidence type="ECO:0000259" key="4">
    <source>
        <dbReference type="Pfam" id="PF00755"/>
    </source>
</evidence>
<accession>A0AAD8E7R5</accession>
<keyword evidence="3" id="KW-0012">Acyltransferase</keyword>
<reference evidence="5" key="1">
    <citation type="journal article" date="2023" name="IScience">
        <title>Live-bearing cockroach genome reveals convergent evolutionary mechanisms linked to viviparity in insects and beyond.</title>
        <authorList>
            <person name="Fouks B."/>
            <person name="Harrison M.C."/>
            <person name="Mikhailova A.A."/>
            <person name="Marchal E."/>
            <person name="English S."/>
            <person name="Carruthers M."/>
            <person name="Jennings E.C."/>
            <person name="Chiamaka E.L."/>
            <person name="Frigard R.A."/>
            <person name="Pippel M."/>
            <person name="Attardo G.M."/>
            <person name="Benoit J.B."/>
            <person name="Bornberg-Bauer E."/>
            <person name="Tobe S.S."/>
        </authorList>
    </citation>
    <scope>NUCLEOTIDE SEQUENCE</scope>
    <source>
        <strain evidence="5">Stay&amp;Tobe</strain>
    </source>
</reference>
<comment type="similarity">
    <text evidence="1">Belongs to the carnitine/choline acetyltransferase family.</text>
</comment>
<dbReference type="Gene3D" id="3.30.559.10">
    <property type="entry name" value="Chloramphenicol acetyltransferase-like domain"/>
    <property type="match status" value="1"/>
</dbReference>
<comment type="caution">
    <text evidence="5">The sequence shown here is derived from an EMBL/GenBank/DDBJ whole genome shotgun (WGS) entry which is preliminary data.</text>
</comment>
<protein>
    <recommendedName>
        <fullName evidence="4">Choline/carnitine acyltransferase domain-containing protein</fullName>
    </recommendedName>
</protein>
<feature type="domain" description="Choline/carnitine acyltransferase" evidence="4">
    <location>
        <begin position="4"/>
        <end position="512"/>
    </location>
</feature>
<evidence type="ECO:0000256" key="3">
    <source>
        <dbReference type="ARBA" id="ARBA00023315"/>
    </source>
</evidence>
<evidence type="ECO:0000313" key="6">
    <source>
        <dbReference type="Proteomes" id="UP001233999"/>
    </source>
</evidence>
<evidence type="ECO:0000256" key="1">
    <source>
        <dbReference type="ARBA" id="ARBA00005232"/>
    </source>
</evidence>
<dbReference type="InterPro" id="IPR039551">
    <property type="entry name" value="Cho/carn_acyl_trans"/>
</dbReference>
<dbReference type="Gene3D" id="3.30.559.70">
    <property type="entry name" value="Choline/Carnitine o-acyltransferase, domain 2"/>
    <property type="match status" value="1"/>
</dbReference>
<dbReference type="Pfam" id="PF00755">
    <property type="entry name" value="Carn_acyltransf"/>
    <property type="match status" value="1"/>
</dbReference>
<keyword evidence="2" id="KW-0808">Transferase</keyword>
<name>A0AAD8E7R5_DIPPU</name>
<evidence type="ECO:0000256" key="2">
    <source>
        <dbReference type="ARBA" id="ARBA00022679"/>
    </source>
</evidence>
<gene>
    <name evidence="5" type="ORF">L9F63_004599</name>
</gene>
<dbReference type="EMBL" id="JASPKZ010008378">
    <property type="protein sequence ID" value="KAJ9579762.1"/>
    <property type="molecule type" value="Genomic_DNA"/>
</dbReference>
<dbReference type="InterPro" id="IPR023213">
    <property type="entry name" value="CAT-like_dom_sf"/>
</dbReference>
<organism evidence="5 6">
    <name type="scientific">Diploptera punctata</name>
    <name type="common">Pacific beetle cockroach</name>
    <dbReference type="NCBI Taxonomy" id="6984"/>
    <lineage>
        <taxon>Eukaryota</taxon>
        <taxon>Metazoa</taxon>
        <taxon>Ecdysozoa</taxon>
        <taxon>Arthropoda</taxon>
        <taxon>Hexapoda</taxon>
        <taxon>Insecta</taxon>
        <taxon>Pterygota</taxon>
        <taxon>Neoptera</taxon>
        <taxon>Polyneoptera</taxon>
        <taxon>Dictyoptera</taxon>
        <taxon>Blattodea</taxon>
        <taxon>Blaberoidea</taxon>
        <taxon>Blaberidae</taxon>
        <taxon>Diplopterinae</taxon>
        <taxon>Diploptera</taxon>
    </lineage>
</organism>
<dbReference type="PANTHER" id="PTHR22589:SF103">
    <property type="entry name" value="CARNITINE O-ACETYL-TRANSFERASE, ISOFORM A-RELATED"/>
    <property type="match status" value="1"/>
</dbReference>
<dbReference type="PANTHER" id="PTHR22589">
    <property type="entry name" value="CARNITINE O-ACYLTRANSFERASE"/>
    <property type="match status" value="1"/>
</dbReference>
<keyword evidence="6" id="KW-1185">Reference proteome</keyword>
<evidence type="ECO:0000313" key="5">
    <source>
        <dbReference type="EMBL" id="KAJ9579762.1"/>
    </source>
</evidence>